<keyword evidence="5 6" id="KW-0472">Membrane</keyword>
<feature type="transmembrane region" description="Helical" evidence="6">
    <location>
        <begin position="401"/>
        <end position="423"/>
    </location>
</feature>
<protein>
    <recommendedName>
        <fullName evidence="9">Membrane protein involved in the export of O-antigen and teichoic acid</fullName>
    </recommendedName>
</protein>
<comment type="subcellular location">
    <subcellularLocation>
        <location evidence="1">Cell membrane</location>
        <topology evidence="1">Multi-pass membrane protein</topology>
    </subcellularLocation>
</comment>
<reference evidence="7 8" key="1">
    <citation type="submission" date="2019-12" db="EMBL/GenBank/DDBJ databases">
        <authorList>
            <person name="Li M."/>
        </authorList>
    </citation>
    <scope>NUCLEOTIDE SEQUENCE [LARGE SCALE GENOMIC DNA]</scope>
    <source>
        <strain evidence="7 8">GBMRC 2046</strain>
    </source>
</reference>
<proteinExistence type="predicted"/>
<feature type="transmembrane region" description="Helical" evidence="6">
    <location>
        <begin position="228"/>
        <end position="249"/>
    </location>
</feature>
<keyword evidence="8" id="KW-1185">Reference proteome</keyword>
<keyword evidence="4 6" id="KW-1133">Transmembrane helix</keyword>
<gene>
    <name evidence="7" type="ORF">GR183_20115</name>
</gene>
<feature type="transmembrane region" description="Helical" evidence="6">
    <location>
        <begin position="184"/>
        <end position="207"/>
    </location>
</feature>
<feature type="transmembrane region" description="Helical" evidence="6">
    <location>
        <begin position="94"/>
        <end position="121"/>
    </location>
</feature>
<feature type="transmembrane region" description="Helical" evidence="6">
    <location>
        <begin position="21"/>
        <end position="45"/>
    </location>
</feature>
<dbReference type="PANTHER" id="PTHR30250">
    <property type="entry name" value="PST FAMILY PREDICTED COLANIC ACID TRANSPORTER"/>
    <property type="match status" value="1"/>
</dbReference>
<organism evidence="7 8">
    <name type="scientific">Stappia sediminis</name>
    <dbReference type="NCBI Taxonomy" id="2692190"/>
    <lineage>
        <taxon>Bacteria</taxon>
        <taxon>Pseudomonadati</taxon>
        <taxon>Pseudomonadota</taxon>
        <taxon>Alphaproteobacteria</taxon>
        <taxon>Hyphomicrobiales</taxon>
        <taxon>Stappiaceae</taxon>
        <taxon>Stappia</taxon>
    </lineage>
</organism>
<feature type="transmembrane region" description="Helical" evidence="6">
    <location>
        <begin position="307"/>
        <end position="328"/>
    </location>
</feature>
<feature type="transmembrane region" description="Helical" evidence="6">
    <location>
        <begin position="348"/>
        <end position="370"/>
    </location>
</feature>
<dbReference type="Proteomes" id="UP000433101">
    <property type="component" value="Unassembled WGS sequence"/>
</dbReference>
<sequence>MSVNEPIVSNSPVMRLLASGFWISALRVVGRGALFAATLLMAQALTDEEFGVFSFVLAYLLVASLVGAFGLEQVTLVSIARLRGAGRECDMPGLLARILVARAWTLLLVPAGVTALSAGVLGTVPDLLAMFLLSTFLSVLAVLSGILRGADHTLASVAVQELPRGGALLFAAALVHGNPVMTHFWWIALGLLGLFLAISMLVTARAISRLGREAIGNGEQGARGEGTLELPGQVAFMMILIATNLYIWIVPLLLERLSGVGEVGNFNVAMQYPALVSFVSTSLSSLYMSRIPFLQHQGRLQKMRPELVAGSGMVLAIAVPIIALLVLFGEPLLALFGETYRRTYDAMLVIALAHTVAISCGPAGYMLLLTGREKTNLSVMASTNLAGIAVAAGLASQMGHMAAAIGFLAATVLANTFMAGYCIRKLRINPTLTCILWWPKEQQP</sequence>
<evidence type="ECO:0000256" key="2">
    <source>
        <dbReference type="ARBA" id="ARBA00022475"/>
    </source>
</evidence>
<feature type="transmembrane region" description="Helical" evidence="6">
    <location>
        <begin position="269"/>
        <end position="287"/>
    </location>
</feature>
<evidence type="ECO:0000256" key="3">
    <source>
        <dbReference type="ARBA" id="ARBA00022692"/>
    </source>
</evidence>
<accession>A0A7X3LXY5</accession>
<feature type="transmembrane region" description="Helical" evidence="6">
    <location>
        <begin position="377"/>
        <end position="395"/>
    </location>
</feature>
<dbReference type="GO" id="GO:0005886">
    <property type="term" value="C:plasma membrane"/>
    <property type="evidence" value="ECO:0007669"/>
    <property type="project" value="UniProtKB-SubCell"/>
</dbReference>
<evidence type="ECO:0000256" key="4">
    <source>
        <dbReference type="ARBA" id="ARBA00022989"/>
    </source>
</evidence>
<evidence type="ECO:0008006" key="9">
    <source>
        <dbReference type="Google" id="ProtNLM"/>
    </source>
</evidence>
<feature type="transmembrane region" description="Helical" evidence="6">
    <location>
        <begin position="127"/>
        <end position="150"/>
    </location>
</feature>
<evidence type="ECO:0000256" key="5">
    <source>
        <dbReference type="ARBA" id="ARBA00023136"/>
    </source>
</evidence>
<dbReference type="EMBL" id="WUMV01000009">
    <property type="protein sequence ID" value="MXN67219.1"/>
    <property type="molecule type" value="Genomic_DNA"/>
</dbReference>
<evidence type="ECO:0000313" key="8">
    <source>
        <dbReference type="Proteomes" id="UP000433101"/>
    </source>
</evidence>
<name>A0A7X3LXY5_9HYPH</name>
<evidence type="ECO:0000256" key="1">
    <source>
        <dbReference type="ARBA" id="ARBA00004651"/>
    </source>
</evidence>
<evidence type="ECO:0000313" key="7">
    <source>
        <dbReference type="EMBL" id="MXN67219.1"/>
    </source>
</evidence>
<keyword evidence="2" id="KW-1003">Cell membrane</keyword>
<dbReference type="PANTHER" id="PTHR30250:SF11">
    <property type="entry name" value="O-ANTIGEN TRANSPORTER-RELATED"/>
    <property type="match status" value="1"/>
</dbReference>
<keyword evidence="3 6" id="KW-0812">Transmembrane</keyword>
<dbReference type="AlphaFoldDB" id="A0A7X3LXY5"/>
<dbReference type="InterPro" id="IPR050833">
    <property type="entry name" value="Poly_Biosynth_Transport"/>
</dbReference>
<feature type="transmembrane region" description="Helical" evidence="6">
    <location>
        <begin position="57"/>
        <end position="82"/>
    </location>
</feature>
<evidence type="ECO:0000256" key="6">
    <source>
        <dbReference type="SAM" id="Phobius"/>
    </source>
</evidence>
<comment type="caution">
    <text evidence="7">The sequence shown here is derived from an EMBL/GenBank/DDBJ whole genome shotgun (WGS) entry which is preliminary data.</text>
</comment>